<evidence type="ECO:0000256" key="1">
    <source>
        <dbReference type="SAM" id="MobiDB-lite"/>
    </source>
</evidence>
<evidence type="ECO:0000313" key="2">
    <source>
        <dbReference type="EMBL" id="CAR23837.1"/>
    </source>
</evidence>
<name>C5DK36_LACTC</name>
<feature type="region of interest" description="Disordered" evidence="1">
    <location>
        <begin position="57"/>
        <end position="78"/>
    </location>
</feature>
<dbReference type="Proteomes" id="UP000002036">
    <property type="component" value="Chromosome F"/>
</dbReference>
<dbReference type="HOGENOM" id="CLU_2622451_0_0_1"/>
<gene>
    <name evidence="2" type="ordered locus">KLTH0F01474g</name>
</gene>
<dbReference type="KEGG" id="lth:KLTH0F01474g"/>
<protein>
    <submittedName>
        <fullName evidence="2">KLTH0F01474p</fullName>
    </submittedName>
</protein>
<feature type="compositionally biased region" description="Basic and acidic residues" evidence="1">
    <location>
        <begin position="68"/>
        <end position="78"/>
    </location>
</feature>
<dbReference type="RefSeq" id="XP_002554274.1">
    <property type="nucleotide sequence ID" value="XM_002554228.1"/>
</dbReference>
<evidence type="ECO:0000313" key="3">
    <source>
        <dbReference type="Proteomes" id="UP000002036"/>
    </source>
</evidence>
<organism evidence="2 3">
    <name type="scientific">Lachancea thermotolerans (strain ATCC 56472 / CBS 6340 / NRRL Y-8284)</name>
    <name type="common">Yeast</name>
    <name type="synonym">Kluyveromyces thermotolerans</name>
    <dbReference type="NCBI Taxonomy" id="559295"/>
    <lineage>
        <taxon>Eukaryota</taxon>
        <taxon>Fungi</taxon>
        <taxon>Dikarya</taxon>
        <taxon>Ascomycota</taxon>
        <taxon>Saccharomycotina</taxon>
        <taxon>Saccharomycetes</taxon>
        <taxon>Saccharomycetales</taxon>
        <taxon>Saccharomycetaceae</taxon>
        <taxon>Lachancea</taxon>
    </lineage>
</organism>
<dbReference type="GeneID" id="8292465"/>
<dbReference type="EMBL" id="CU928170">
    <property type="protein sequence ID" value="CAR23837.1"/>
    <property type="molecule type" value="Genomic_DNA"/>
</dbReference>
<dbReference type="InParanoid" id="C5DK36"/>
<sequence>MDSPVICVSLSDTLNACEALSEFYRDYSGNFGFQARKGFYISNDSVALVLAVRGNSNGPKAVQKKHCERSCHSKKPAD</sequence>
<proteinExistence type="predicted"/>
<dbReference type="AlphaFoldDB" id="C5DK36"/>
<accession>C5DK36</accession>
<keyword evidence="3" id="KW-1185">Reference proteome</keyword>
<reference evidence="2 3" key="1">
    <citation type="journal article" date="2009" name="Genome Res.">
        <title>Comparative genomics of protoploid Saccharomycetaceae.</title>
        <authorList>
            <consortium name="The Genolevures Consortium"/>
            <person name="Souciet J.-L."/>
            <person name="Dujon B."/>
            <person name="Gaillardin C."/>
            <person name="Johnston M."/>
            <person name="Baret P.V."/>
            <person name="Cliften P."/>
            <person name="Sherman D.J."/>
            <person name="Weissenbach J."/>
            <person name="Westhof E."/>
            <person name="Wincker P."/>
            <person name="Jubin C."/>
            <person name="Poulain J."/>
            <person name="Barbe V."/>
            <person name="Segurens B."/>
            <person name="Artiguenave F."/>
            <person name="Anthouard V."/>
            <person name="Vacherie B."/>
            <person name="Val M.-E."/>
            <person name="Fulton R.S."/>
            <person name="Minx P."/>
            <person name="Wilson R."/>
            <person name="Durrens P."/>
            <person name="Jean G."/>
            <person name="Marck C."/>
            <person name="Martin T."/>
            <person name="Nikolski M."/>
            <person name="Rolland T."/>
            <person name="Seret M.-L."/>
            <person name="Casaregola S."/>
            <person name="Despons L."/>
            <person name="Fairhead C."/>
            <person name="Fischer G."/>
            <person name="Lafontaine I."/>
            <person name="Leh V."/>
            <person name="Lemaire M."/>
            <person name="de Montigny J."/>
            <person name="Neuveglise C."/>
            <person name="Thierry A."/>
            <person name="Blanc-Lenfle I."/>
            <person name="Bleykasten C."/>
            <person name="Diffels J."/>
            <person name="Fritsch E."/>
            <person name="Frangeul L."/>
            <person name="Goeffon A."/>
            <person name="Jauniaux N."/>
            <person name="Kachouri-Lafond R."/>
            <person name="Payen C."/>
            <person name="Potier S."/>
            <person name="Pribylova L."/>
            <person name="Ozanne C."/>
            <person name="Richard G.-F."/>
            <person name="Sacerdot C."/>
            <person name="Straub M.-L."/>
            <person name="Talla E."/>
        </authorList>
    </citation>
    <scope>NUCLEOTIDE SEQUENCE [LARGE SCALE GENOMIC DNA]</scope>
    <source>
        <strain evidence="3">ATCC 56472 / CBS 6340 / NRRL Y-8284</strain>
    </source>
</reference>